<dbReference type="GO" id="GO:0016787">
    <property type="term" value="F:hydrolase activity"/>
    <property type="evidence" value="ECO:0007669"/>
    <property type="project" value="UniProtKB-KW"/>
</dbReference>
<dbReference type="PANTHER" id="PTHR42061:SF6">
    <property type="entry name" value="ENDO-CHITOSANASE"/>
    <property type="match status" value="1"/>
</dbReference>
<gene>
    <name evidence="9" type="ORF">ACFOSH_10160</name>
</gene>
<reference evidence="10" key="1">
    <citation type="journal article" date="2019" name="Int. J. Syst. Evol. Microbiol.">
        <title>The Global Catalogue of Microorganisms (GCM) 10K type strain sequencing project: providing services to taxonomists for standard genome sequencing and annotation.</title>
        <authorList>
            <consortium name="The Broad Institute Genomics Platform"/>
            <consortium name="The Broad Institute Genome Sequencing Center for Infectious Disease"/>
            <person name="Wu L."/>
            <person name="Ma J."/>
        </authorList>
    </citation>
    <scope>NUCLEOTIDE SEQUENCE [LARGE SCALE GENOMIC DNA]</scope>
    <source>
        <strain evidence="10">CGMCC 4.7676</strain>
    </source>
</reference>
<keyword evidence="10" id="KW-1185">Reference proteome</keyword>
<dbReference type="PANTHER" id="PTHR42061">
    <property type="entry name" value="ENDO-CHITOSANASE"/>
    <property type="match status" value="1"/>
</dbReference>
<evidence type="ECO:0000313" key="10">
    <source>
        <dbReference type="Proteomes" id="UP001595645"/>
    </source>
</evidence>
<evidence type="ECO:0000256" key="2">
    <source>
        <dbReference type="ARBA" id="ARBA00022525"/>
    </source>
</evidence>
<accession>A0ABV7NUM9</accession>
<keyword evidence="7" id="KW-0624">Polysaccharide degradation</keyword>
<evidence type="ECO:0000313" key="9">
    <source>
        <dbReference type="EMBL" id="MFC3449793.1"/>
    </source>
</evidence>
<dbReference type="InterPro" id="IPR009939">
    <property type="entry name" value="Chitosanase_fungal"/>
</dbReference>
<comment type="caution">
    <text evidence="9">The sequence shown here is derived from an EMBL/GenBank/DDBJ whole genome shotgun (WGS) entry which is preliminary data.</text>
</comment>
<dbReference type="EMBL" id="JBHRWK010000014">
    <property type="protein sequence ID" value="MFC3449793.1"/>
    <property type="molecule type" value="Genomic_DNA"/>
</dbReference>
<feature type="chain" id="PRO_5047027813" evidence="8">
    <location>
        <begin position="25"/>
        <end position="231"/>
    </location>
</feature>
<dbReference type="Proteomes" id="UP001595645">
    <property type="component" value="Unassembled WGS sequence"/>
</dbReference>
<evidence type="ECO:0000256" key="7">
    <source>
        <dbReference type="ARBA" id="ARBA00023326"/>
    </source>
</evidence>
<proteinExistence type="predicted"/>
<sequence length="231" mass="23759">MRKLLLFPAMVVAAGLAPAAAAVASPAAVTSPAPVTVQAGPTAQQLLAKTAGCKQVSNGKYKTDEETGRTIAVCDAGGAVFWKADMDVDCDGQPTPRCNKNTDPWFQDGTAYPRSDGKALIADQTPYIVVPSISSTWNFEKAGLKGAGSCAVIYNNKVLYTVIGDTGPKDIIGEASYAAAKSLGINPDPANGGVDSGVTYICFKNSKVTPTEDHGKATSVGEGLAAKFVQG</sequence>
<evidence type="ECO:0000256" key="8">
    <source>
        <dbReference type="SAM" id="SignalP"/>
    </source>
</evidence>
<evidence type="ECO:0000256" key="3">
    <source>
        <dbReference type="ARBA" id="ARBA00022729"/>
    </source>
</evidence>
<keyword evidence="3 8" id="KW-0732">Signal</keyword>
<dbReference type="Pfam" id="PF07335">
    <property type="entry name" value="Glyco_hydro_75"/>
    <property type="match status" value="1"/>
</dbReference>
<keyword evidence="5" id="KW-0119">Carbohydrate metabolism</keyword>
<name>A0ABV7NUM9_9PSEU</name>
<evidence type="ECO:0000256" key="4">
    <source>
        <dbReference type="ARBA" id="ARBA00022801"/>
    </source>
</evidence>
<organism evidence="9 10">
    <name type="scientific">Amycolatopsis speibonae</name>
    <dbReference type="NCBI Taxonomy" id="1450224"/>
    <lineage>
        <taxon>Bacteria</taxon>
        <taxon>Bacillati</taxon>
        <taxon>Actinomycetota</taxon>
        <taxon>Actinomycetes</taxon>
        <taxon>Pseudonocardiales</taxon>
        <taxon>Pseudonocardiaceae</taxon>
        <taxon>Amycolatopsis</taxon>
    </lineage>
</organism>
<keyword evidence="4 9" id="KW-0378">Hydrolase</keyword>
<dbReference type="RefSeq" id="WP_378238479.1">
    <property type="nucleotide sequence ID" value="NZ_JBHRWK010000014.1"/>
</dbReference>
<feature type="signal peptide" evidence="8">
    <location>
        <begin position="1"/>
        <end position="24"/>
    </location>
</feature>
<evidence type="ECO:0000256" key="6">
    <source>
        <dbReference type="ARBA" id="ARBA00023295"/>
    </source>
</evidence>
<comment type="subcellular location">
    <subcellularLocation>
        <location evidence="1">Secreted</location>
    </subcellularLocation>
</comment>
<protein>
    <submittedName>
        <fullName evidence="9">Glycoside hydrolase family 75 protein</fullName>
    </submittedName>
</protein>
<keyword evidence="2" id="KW-0964">Secreted</keyword>
<evidence type="ECO:0000256" key="5">
    <source>
        <dbReference type="ARBA" id="ARBA00023277"/>
    </source>
</evidence>
<keyword evidence="6" id="KW-0326">Glycosidase</keyword>
<evidence type="ECO:0000256" key="1">
    <source>
        <dbReference type="ARBA" id="ARBA00004613"/>
    </source>
</evidence>